<feature type="region of interest" description="Disordered" evidence="1">
    <location>
        <begin position="91"/>
        <end position="158"/>
    </location>
</feature>
<dbReference type="InterPro" id="IPR022062">
    <property type="entry name" value="DUF3618"/>
</dbReference>
<dbReference type="Pfam" id="PF12277">
    <property type="entry name" value="DUF3618"/>
    <property type="match status" value="1"/>
</dbReference>
<dbReference type="OrthoDB" id="7471221at2"/>
<reference evidence="2" key="1">
    <citation type="submission" date="2006-06" db="EMBL/GenBank/DDBJ databases">
        <title>Complete sequence of chromosome of Chelativorans sp. BNC1.</title>
        <authorList>
            <consortium name="US DOE Joint Genome Institute"/>
            <person name="Copeland A."/>
            <person name="Lucas S."/>
            <person name="Lapidus A."/>
            <person name="Barry K."/>
            <person name="Detter J.C."/>
            <person name="Glavina del Rio T."/>
            <person name="Hammon N."/>
            <person name="Israni S."/>
            <person name="Dalin E."/>
            <person name="Tice H."/>
            <person name="Pitluck S."/>
            <person name="Chertkov O."/>
            <person name="Brettin T."/>
            <person name="Bruce D."/>
            <person name="Han C."/>
            <person name="Tapia R."/>
            <person name="Gilna P."/>
            <person name="Schmutz J."/>
            <person name="Larimer F."/>
            <person name="Land M."/>
            <person name="Hauser L."/>
            <person name="Kyrpides N."/>
            <person name="Mikhailova N."/>
            <person name="Richardson P."/>
        </authorList>
    </citation>
    <scope>NUCLEOTIDE SEQUENCE</scope>
    <source>
        <strain evidence="2">BNC1</strain>
    </source>
</reference>
<accession>Q11DL0</accession>
<feature type="region of interest" description="Disordered" evidence="1">
    <location>
        <begin position="1"/>
        <end position="30"/>
    </location>
</feature>
<evidence type="ECO:0008006" key="3">
    <source>
        <dbReference type="Google" id="ProtNLM"/>
    </source>
</evidence>
<dbReference type="EMBL" id="CP000390">
    <property type="protein sequence ID" value="ABG64515.1"/>
    <property type="molecule type" value="Genomic_DNA"/>
</dbReference>
<dbReference type="HOGENOM" id="CLU_1109861_0_0_5"/>
<feature type="compositionally biased region" description="Polar residues" evidence="1">
    <location>
        <begin position="140"/>
        <end position="158"/>
    </location>
</feature>
<feature type="compositionally biased region" description="Polar residues" evidence="1">
    <location>
        <begin position="101"/>
        <end position="129"/>
    </location>
</feature>
<protein>
    <recommendedName>
        <fullName evidence="3">DUF3618 domain-containing protein</fullName>
    </recommendedName>
</protein>
<evidence type="ECO:0000256" key="1">
    <source>
        <dbReference type="SAM" id="MobiDB-lite"/>
    </source>
</evidence>
<organism evidence="2">
    <name type="scientific">Chelativorans sp. (strain BNC1)</name>
    <dbReference type="NCBI Taxonomy" id="266779"/>
    <lineage>
        <taxon>Bacteria</taxon>
        <taxon>Pseudomonadati</taxon>
        <taxon>Pseudomonadota</taxon>
        <taxon>Alphaproteobacteria</taxon>
        <taxon>Hyphomicrobiales</taxon>
        <taxon>Phyllobacteriaceae</taxon>
        <taxon>Chelativorans</taxon>
    </lineage>
</organism>
<feature type="compositionally biased region" description="Basic and acidic residues" evidence="1">
    <location>
        <begin position="1"/>
        <end position="22"/>
    </location>
</feature>
<sequence>MTHKSSAELEREAEAARSRMSETAETLQRKLSPGQLLDEFGTYFKNSDGSIALENLKTQVRDNPLPLALVGVGLAWLFMGGGPKADTLRDKMSGTAAYPDSGQSWPSYESSAFPSDETSSEGAASTALDSATEHARSAGQWASDTGRQASTQVRQAGSRAQQVLNDTLNQEPLIIGALGMAVGAAIGAMLPASKVEEDILAPYGTAARESAMGAINSGLEQARSAVSESAQPGDEADSPPLTGEPDQDRL</sequence>
<name>Q11DL0_CHESB</name>
<dbReference type="STRING" id="266779.Meso_3143"/>
<dbReference type="KEGG" id="mes:Meso_3143"/>
<proteinExistence type="predicted"/>
<feature type="region of interest" description="Disordered" evidence="1">
    <location>
        <begin position="214"/>
        <end position="250"/>
    </location>
</feature>
<dbReference type="AlphaFoldDB" id="Q11DL0"/>
<gene>
    <name evidence="2" type="ordered locus">Meso_3143</name>
</gene>
<evidence type="ECO:0000313" key="2">
    <source>
        <dbReference type="EMBL" id="ABG64515.1"/>
    </source>
</evidence>
<dbReference type="eggNOG" id="ENOG5032S24">
    <property type="taxonomic scope" value="Bacteria"/>
</dbReference>